<organism evidence="2 3">
    <name type="scientific">Gandjariella thermophila</name>
    <dbReference type="NCBI Taxonomy" id="1931992"/>
    <lineage>
        <taxon>Bacteria</taxon>
        <taxon>Bacillati</taxon>
        <taxon>Actinomycetota</taxon>
        <taxon>Actinomycetes</taxon>
        <taxon>Pseudonocardiales</taxon>
        <taxon>Pseudonocardiaceae</taxon>
        <taxon>Gandjariella</taxon>
    </lineage>
</organism>
<feature type="domain" description="FIST C-domain" evidence="1">
    <location>
        <begin position="1"/>
        <end position="144"/>
    </location>
</feature>
<gene>
    <name evidence="2" type="ORF">GTS_43420</name>
</gene>
<evidence type="ECO:0000313" key="2">
    <source>
        <dbReference type="EMBL" id="GDY32709.1"/>
    </source>
</evidence>
<name>A0A4D4JED8_9PSEU</name>
<dbReference type="InterPro" id="IPR019494">
    <property type="entry name" value="FIST_C"/>
</dbReference>
<proteinExistence type="predicted"/>
<dbReference type="AlphaFoldDB" id="A0A4D4JED8"/>
<dbReference type="RefSeq" id="WP_192909674.1">
    <property type="nucleotide sequence ID" value="NZ_BJFL01000027.1"/>
</dbReference>
<evidence type="ECO:0000259" key="1">
    <source>
        <dbReference type="SMART" id="SM01204"/>
    </source>
</evidence>
<sequence>MDVYLERLGAPPEAYTDPAAFTRFALPRPLGVQRRSGVEPHNMSTEMDIEGRSIGGGGAIDPGGLVWAMTGDETSILAATDAACTEVLAGLGERDPVGLLTFSCAAPRPVLGSDGIQRENRRIAKHADGLPYAGFYTYGEIARTRGIDGFHNQTLTVLALG</sequence>
<dbReference type="EMBL" id="BJFL01000027">
    <property type="protein sequence ID" value="GDY32709.1"/>
    <property type="molecule type" value="Genomic_DNA"/>
</dbReference>
<dbReference type="Proteomes" id="UP000298860">
    <property type="component" value="Unassembled WGS sequence"/>
</dbReference>
<comment type="caution">
    <text evidence="2">The sequence shown here is derived from an EMBL/GenBank/DDBJ whole genome shotgun (WGS) entry which is preliminary data.</text>
</comment>
<protein>
    <recommendedName>
        <fullName evidence="1">FIST C-domain domain-containing protein</fullName>
    </recommendedName>
</protein>
<keyword evidence="3" id="KW-1185">Reference proteome</keyword>
<accession>A0A4D4JED8</accession>
<evidence type="ECO:0000313" key="3">
    <source>
        <dbReference type="Proteomes" id="UP000298860"/>
    </source>
</evidence>
<dbReference type="Pfam" id="PF10442">
    <property type="entry name" value="FIST_C"/>
    <property type="match status" value="1"/>
</dbReference>
<dbReference type="SMART" id="SM01204">
    <property type="entry name" value="FIST_C"/>
    <property type="match status" value="1"/>
</dbReference>
<reference evidence="3" key="1">
    <citation type="submission" date="2019-04" db="EMBL/GenBank/DDBJ databases">
        <title>Draft genome sequence of Pseudonocardiaceae bacterium SL3-2-4.</title>
        <authorList>
            <person name="Ningsih F."/>
            <person name="Yokota A."/>
            <person name="Sakai Y."/>
            <person name="Nanatani K."/>
            <person name="Yabe S."/>
            <person name="Oetari A."/>
            <person name="Sjamsuridzal W."/>
        </authorList>
    </citation>
    <scope>NUCLEOTIDE SEQUENCE [LARGE SCALE GENOMIC DNA]</scope>
    <source>
        <strain evidence="3">SL3-2-4</strain>
    </source>
</reference>